<dbReference type="InterPro" id="IPR029063">
    <property type="entry name" value="SAM-dependent_MTases_sf"/>
</dbReference>
<reference evidence="6" key="1">
    <citation type="submission" date="2023-01" db="EMBL/GenBank/DDBJ databases">
        <title>The growth and conidiation of Purpureocillium lavendulum are regulated by nitrogen source and histone H3K14 acetylation.</title>
        <authorList>
            <person name="Tang P."/>
            <person name="Han J."/>
            <person name="Zhang C."/>
            <person name="Tang P."/>
            <person name="Qi F."/>
            <person name="Zhang K."/>
            <person name="Liang L."/>
        </authorList>
    </citation>
    <scope>NUCLEOTIDE SEQUENCE</scope>
    <source>
        <strain evidence="6">YMF1.00683</strain>
    </source>
</reference>
<evidence type="ECO:0000256" key="3">
    <source>
        <dbReference type="ARBA" id="ARBA00022691"/>
    </source>
</evidence>
<evidence type="ECO:0000313" key="7">
    <source>
        <dbReference type="Proteomes" id="UP001163105"/>
    </source>
</evidence>
<proteinExistence type="inferred from homology"/>
<feature type="compositionally biased region" description="Basic and acidic residues" evidence="5">
    <location>
        <begin position="398"/>
        <end position="411"/>
    </location>
</feature>
<dbReference type="AlphaFoldDB" id="A0AB34FNW0"/>
<evidence type="ECO:0000313" key="6">
    <source>
        <dbReference type="EMBL" id="KAJ6439875.1"/>
    </source>
</evidence>
<dbReference type="Gene3D" id="3.40.50.150">
    <property type="entry name" value="Vaccinia Virus protein VP39"/>
    <property type="match status" value="1"/>
</dbReference>
<sequence length="590" mass="64614">MKTDVSTLYPNHRVAERVTDYARQHSTALPQHIVDYHAWVNENHARAGYMISDFQGQYHVFLARLIRAKRVLEIGVYVGYSALVWAHAVGNDGSVTGLESSQEYIDMSRQAFERHGVNNVEVVGGDALETLANLRPEVPYDLIFIDAQKSGYPSYLRDILANSQPGAASRLLRPGGLIVADNVLRRGLVADGSDDNPWATGDQKVRNRSEYETDGDIDHLREFNDSVAGSPRLENFLMPLYDGVGLIPSHGPLTVPVASPPAAPALAIAILLSVRIAGTLPLPLHTASRSRSRSRSSSRSYSHSGSGSSSQDRQRRRQQQRHKEKKEGLIKGSAGLLLGIGVAAVVAHKFWPKGILYGGKEEWEGGGKIVQEKIVRRRRASGERGFDDAAGVVVEGRRARGRSRDGYDGHAYRYNNNNGGDNDDEYRRRVPPPHRGGRGYYYADDQDAAAGRLGPGPGPSPGPGAGDIRRTRSTGRILHPRTPSEERWRREDEPLRRAREARNEERMRRRLQEGPYAPAAAAAAGAGAGGVGGPPPPPAPVVGAVPPPPFPPPVASLRAPSPYAQERYYRRDGSMAHPDDKVYVVERTPW</sequence>
<feature type="compositionally biased region" description="Basic residues" evidence="5">
    <location>
        <begin position="314"/>
        <end position="324"/>
    </location>
</feature>
<feature type="compositionally biased region" description="Pro residues" evidence="5">
    <location>
        <begin position="533"/>
        <end position="544"/>
    </location>
</feature>
<keyword evidence="2" id="KW-0808">Transferase</keyword>
<keyword evidence="3" id="KW-0949">S-adenosyl-L-methionine</keyword>
<accession>A0AB34FNW0</accession>
<dbReference type="InterPro" id="IPR002935">
    <property type="entry name" value="SAM_O-MeTrfase"/>
</dbReference>
<comment type="similarity">
    <text evidence="4">Belongs to the class I-like SAM-binding methyltransferase superfamily. Cation-dependent O-methyltransferase family.</text>
</comment>
<comment type="caution">
    <text evidence="6">The sequence shown here is derived from an EMBL/GenBank/DDBJ whole genome shotgun (WGS) entry which is preliminary data.</text>
</comment>
<keyword evidence="7" id="KW-1185">Reference proteome</keyword>
<keyword evidence="1" id="KW-0489">Methyltransferase</keyword>
<name>A0AB34FNW0_9HYPO</name>
<dbReference type="Proteomes" id="UP001163105">
    <property type="component" value="Unassembled WGS sequence"/>
</dbReference>
<dbReference type="GO" id="GO:0032259">
    <property type="term" value="P:methylation"/>
    <property type="evidence" value="ECO:0007669"/>
    <property type="project" value="UniProtKB-KW"/>
</dbReference>
<feature type="compositionally biased region" description="Low complexity" evidence="5">
    <location>
        <begin position="514"/>
        <end position="525"/>
    </location>
</feature>
<feature type="compositionally biased region" description="Basic and acidic residues" evidence="5">
    <location>
        <begin position="482"/>
        <end position="512"/>
    </location>
</feature>
<organism evidence="6 7">
    <name type="scientific">Purpureocillium lavendulum</name>
    <dbReference type="NCBI Taxonomy" id="1247861"/>
    <lineage>
        <taxon>Eukaryota</taxon>
        <taxon>Fungi</taxon>
        <taxon>Dikarya</taxon>
        <taxon>Ascomycota</taxon>
        <taxon>Pezizomycotina</taxon>
        <taxon>Sordariomycetes</taxon>
        <taxon>Hypocreomycetidae</taxon>
        <taxon>Hypocreales</taxon>
        <taxon>Ophiocordycipitaceae</taxon>
        <taxon>Purpureocillium</taxon>
    </lineage>
</organism>
<feature type="compositionally biased region" description="Low complexity" evidence="5">
    <location>
        <begin position="297"/>
        <end position="311"/>
    </location>
</feature>
<dbReference type="GO" id="GO:0008757">
    <property type="term" value="F:S-adenosylmethionine-dependent methyltransferase activity"/>
    <property type="evidence" value="ECO:0007669"/>
    <property type="project" value="TreeGrafter"/>
</dbReference>
<dbReference type="SUPFAM" id="SSF53335">
    <property type="entry name" value="S-adenosyl-L-methionine-dependent methyltransferases"/>
    <property type="match status" value="1"/>
</dbReference>
<dbReference type="InterPro" id="IPR050362">
    <property type="entry name" value="Cation-dep_OMT"/>
</dbReference>
<dbReference type="GO" id="GO:0008171">
    <property type="term" value="F:O-methyltransferase activity"/>
    <property type="evidence" value="ECO:0007669"/>
    <property type="project" value="InterPro"/>
</dbReference>
<evidence type="ECO:0000256" key="2">
    <source>
        <dbReference type="ARBA" id="ARBA00022679"/>
    </source>
</evidence>
<dbReference type="CDD" id="cd02440">
    <property type="entry name" value="AdoMet_MTases"/>
    <property type="match status" value="1"/>
</dbReference>
<evidence type="ECO:0000256" key="1">
    <source>
        <dbReference type="ARBA" id="ARBA00022603"/>
    </source>
</evidence>
<feature type="compositionally biased region" description="Low complexity" evidence="5">
    <location>
        <begin position="440"/>
        <end position="452"/>
    </location>
</feature>
<feature type="region of interest" description="Disordered" evidence="5">
    <location>
        <begin position="285"/>
        <end position="328"/>
    </location>
</feature>
<dbReference type="EMBL" id="JAQHRD010000006">
    <property type="protein sequence ID" value="KAJ6439875.1"/>
    <property type="molecule type" value="Genomic_DNA"/>
</dbReference>
<dbReference type="PROSITE" id="PS51682">
    <property type="entry name" value="SAM_OMT_I"/>
    <property type="match status" value="1"/>
</dbReference>
<evidence type="ECO:0000256" key="5">
    <source>
        <dbReference type="SAM" id="MobiDB-lite"/>
    </source>
</evidence>
<protein>
    <submittedName>
        <fullName evidence="6">O-methyltransferase family 3</fullName>
    </submittedName>
</protein>
<dbReference type="PANTHER" id="PTHR10509:SF14">
    <property type="entry name" value="CAFFEOYL-COA O-METHYLTRANSFERASE 3-RELATED"/>
    <property type="match status" value="1"/>
</dbReference>
<feature type="region of interest" description="Disordered" evidence="5">
    <location>
        <begin position="398"/>
        <end position="544"/>
    </location>
</feature>
<gene>
    <name evidence="6" type="ORF">O9K51_07766</name>
</gene>
<dbReference type="PANTHER" id="PTHR10509">
    <property type="entry name" value="O-METHYLTRANSFERASE-RELATED"/>
    <property type="match status" value="1"/>
</dbReference>
<evidence type="ECO:0000256" key="4">
    <source>
        <dbReference type="ARBA" id="ARBA00023453"/>
    </source>
</evidence>
<dbReference type="Pfam" id="PF01596">
    <property type="entry name" value="Methyltransf_3"/>
    <property type="match status" value="1"/>
</dbReference>